<keyword evidence="2" id="KW-1185">Reference proteome</keyword>
<dbReference type="STRING" id="1793.AWC04_03390"/>
<accession>A0A1X1RJJ4</accession>
<proteinExistence type="predicted"/>
<evidence type="ECO:0000313" key="1">
    <source>
        <dbReference type="EMBL" id="ORV07742.1"/>
    </source>
</evidence>
<gene>
    <name evidence="1" type="ORF">AWC04_03390</name>
</gene>
<dbReference type="AlphaFoldDB" id="A0A1X1RJJ4"/>
<dbReference type="RefSeq" id="WP_085093065.1">
    <property type="nucleotide sequence ID" value="NZ_AP022603.1"/>
</dbReference>
<sequence length="155" mass="16009">MAGFARLALGVAAASLLCAPSAAADPPVGLDELNDYPLAVGNYRSPDIRDFYWVFFKTPDGRACGIAPNGGEVGCDSVPIDAPAGTNQTVASGWAAAGYRQSDRPTFTRDVDVLPAGHRLENWGSSCAVGNHGAVTCQVAGGHGFVLASPYAVLW</sequence>
<reference evidence="1 2" key="1">
    <citation type="submission" date="2016-01" db="EMBL/GenBank/DDBJ databases">
        <title>The new phylogeny of the genus Mycobacterium.</title>
        <authorList>
            <person name="Tarcisio F."/>
            <person name="Conor M."/>
            <person name="Antonella G."/>
            <person name="Elisabetta G."/>
            <person name="Giulia F.S."/>
            <person name="Sara T."/>
            <person name="Anna F."/>
            <person name="Clotilde B."/>
            <person name="Roberto B."/>
            <person name="Veronica D.S."/>
            <person name="Fabio R."/>
            <person name="Monica P."/>
            <person name="Olivier J."/>
            <person name="Enrico T."/>
            <person name="Nicola S."/>
        </authorList>
    </citation>
    <scope>NUCLEOTIDE SEQUENCE [LARGE SCALE GENOMIC DNA]</scope>
    <source>
        <strain evidence="1 2">DSM 44179</strain>
    </source>
</reference>
<comment type="caution">
    <text evidence="1">The sequence shown here is derived from an EMBL/GenBank/DDBJ whole genome shotgun (WGS) entry which is preliminary data.</text>
</comment>
<protein>
    <submittedName>
        <fullName evidence="1">Uncharacterized protein</fullName>
    </submittedName>
</protein>
<dbReference type="EMBL" id="LQOJ01000018">
    <property type="protein sequence ID" value="ORV07742.1"/>
    <property type="molecule type" value="Genomic_DNA"/>
</dbReference>
<name>A0A1X1RJJ4_MYCFA</name>
<dbReference type="Proteomes" id="UP000193484">
    <property type="component" value="Unassembled WGS sequence"/>
</dbReference>
<dbReference type="OrthoDB" id="4557676at2"/>
<evidence type="ECO:0000313" key="2">
    <source>
        <dbReference type="Proteomes" id="UP000193484"/>
    </source>
</evidence>
<organism evidence="1 2">
    <name type="scientific">Mycolicibacterium fallax</name>
    <name type="common">Mycobacterium fallax</name>
    <dbReference type="NCBI Taxonomy" id="1793"/>
    <lineage>
        <taxon>Bacteria</taxon>
        <taxon>Bacillati</taxon>
        <taxon>Actinomycetota</taxon>
        <taxon>Actinomycetes</taxon>
        <taxon>Mycobacteriales</taxon>
        <taxon>Mycobacteriaceae</taxon>
        <taxon>Mycolicibacterium</taxon>
    </lineage>
</organism>